<name>A0A1Q8CL52_9PSEU</name>
<dbReference type="STRING" id="1912961.BU204_23710"/>
<dbReference type="SUPFAM" id="SSF51735">
    <property type="entry name" value="NAD(P)-binding Rossmann-fold domains"/>
    <property type="match status" value="1"/>
</dbReference>
<dbReference type="SUPFAM" id="SSF50129">
    <property type="entry name" value="GroES-like"/>
    <property type="match status" value="1"/>
</dbReference>
<comment type="caution">
    <text evidence="2">The sequence shown here is derived from an EMBL/GenBank/DDBJ whole genome shotgun (WGS) entry which is preliminary data.</text>
</comment>
<proteinExistence type="predicted"/>
<dbReference type="OrthoDB" id="3251063at2"/>
<keyword evidence="3" id="KW-1185">Reference proteome</keyword>
<dbReference type="EMBL" id="MSIE01000045">
    <property type="protein sequence ID" value="OLF15076.1"/>
    <property type="molecule type" value="Genomic_DNA"/>
</dbReference>
<reference evidence="2 3" key="1">
    <citation type="submission" date="2016-12" db="EMBL/GenBank/DDBJ databases">
        <title>The draft genome sequence of Actinophytocola sp. 11-183.</title>
        <authorList>
            <person name="Wang W."/>
            <person name="Yuan L."/>
        </authorList>
    </citation>
    <scope>NUCLEOTIDE SEQUENCE [LARGE SCALE GENOMIC DNA]</scope>
    <source>
        <strain evidence="2 3">11-183</strain>
    </source>
</reference>
<sequence length="295" mass="30760">MRAVQLDRPGGPDALTVRDIPVPTRADGEILIRTVASSINPVDWKTRTMVGADRLPMTLGWDLAGVVLASDHPGFGTGDRVIAMSAQFATGRGTWTDIVSLPADLVAAAPATVSLPEAATLPLAGLTALQVLNRLRLTPGQTLLVTGAAGAVGGLAVQLAAHEGIVVHGLVSRPEHLDAVRQLGADEVTDQTGALGRYDAVFDTAGVHVPHAVKDGGRYITVGADAVTDELAERTIDAGPNYVEQDGAGLTRLAALVDAGGLRLRIGTHYPIHQIHHAHRRAERGGMLGKVVLTF</sequence>
<dbReference type="Pfam" id="PF13602">
    <property type="entry name" value="ADH_zinc_N_2"/>
    <property type="match status" value="1"/>
</dbReference>
<dbReference type="Gene3D" id="3.90.180.10">
    <property type="entry name" value="Medium-chain alcohol dehydrogenases, catalytic domain"/>
    <property type="match status" value="1"/>
</dbReference>
<gene>
    <name evidence="2" type="ORF">BU204_23710</name>
</gene>
<feature type="domain" description="Enoyl reductase (ER)" evidence="1">
    <location>
        <begin position="10"/>
        <end position="293"/>
    </location>
</feature>
<accession>A0A1Q8CL52</accession>
<dbReference type="RefSeq" id="WP_075127936.1">
    <property type="nucleotide sequence ID" value="NZ_MSIE01000045.1"/>
</dbReference>
<dbReference type="CDD" id="cd05289">
    <property type="entry name" value="MDR_like_2"/>
    <property type="match status" value="1"/>
</dbReference>
<dbReference type="PANTHER" id="PTHR43482">
    <property type="entry name" value="PROTEIN AST1-RELATED"/>
    <property type="match status" value="1"/>
</dbReference>
<dbReference type="InterPro" id="IPR011032">
    <property type="entry name" value="GroES-like_sf"/>
</dbReference>
<organism evidence="2 3">
    <name type="scientific">Actinophytocola xanthii</name>
    <dbReference type="NCBI Taxonomy" id="1912961"/>
    <lineage>
        <taxon>Bacteria</taxon>
        <taxon>Bacillati</taxon>
        <taxon>Actinomycetota</taxon>
        <taxon>Actinomycetes</taxon>
        <taxon>Pseudonocardiales</taxon>
        <taxon>Pseudonocardiaceae</taxon>
    </lineage>
</organism>
<evidence type="ECO:0000313" key="2">
    <source>
        <dbReference type="EMBL" id="OLF15076.1"/>
    </source>
</evidence>
<dbReference type="SMART" id="SM00829">
    <property type="entry name" value="PKS_ER"/>
    <property type="match status" value="1"/>
</dbReference>
<dbReference type="GO" id="GO:0016491">
    <property type="term" value="F:oxidoreductase activity"/>
    <property type="evidence" value="ECO:0007669"/>
    <property type="project" value="InterPro"/>
</dbReference>
<dbReference type="InterPro" id="IPR052585">
    <property type="entry name" value="Lipid_raft_assoc_Zn_ADH"/>
</dbReference>
<dbReference type="PANTHER" id="PTHR43482:SF1">
    <property type="entry name" value="PROTEIN AST1-RELATED"/>
    <property type="match status" value="1"/>
</dbReference>
<evidence type="ECO:0000313" key="3">
    <source>
        <dbReference type="Proteomes" id="UP000185596"/>
    </source>
</evidence>
<dbReference type="InterPro" id="IPR013154">
    <property type="entry name" value="ADH-like_N"/>
</dbReference>
<dbReference type="InterPro" id="IPR020843">
    <property type="entry name" value="ER"/>
</dbReference>
<dbReference type="Proteomes" id="UP000185596">
    <property type="component" value="Unassembled WGS sequence"/>
</dbReference>
<dbReference type="InterPro" id="IPR036291">
    <property type="entry name" value="NAD(P)-bd_dom_sf"/>
</dbReference>
<protein>
    <submittedName>
        <fullName evidence="2">Alcohol dehydrogenase</fullName>
    </submittedName>
</protein>
<evidence type="ECO:0000259" key="1">
    <source>
        <dbReference type="SMART" id="SM00829"/>
    </source>
</evidence>
<dbReference type="AlphaFoldDB" id="A0A1Q8CL52"/>
<dbReference type="Gene3D" id="3.40.50.720">
    <property type="entry name" value="NAD(P)-binding Rossmann-like Domain"/>
    <property type="match status" value="1"/>
</dbReference>
<dbReference type="Pfam" id="PF08240">
    <property type="entry name" value="ADH_N"/>
    <property type="match status" value="1"/>
</dbReference>